<feature type="domain" description="Acyl-ACP thioesterase N-terminal hotdog" evidence="3">
    <location>
        <begin position="3"/>
        <end position="121"/>
    </location>
</feature>
<organism evidence="4 5">
    <name type="scientific">Lactococcus lactis subsp. lactis (strain IL1403)</name>
    <name type="common">Streptococcus lactis</name>
    <dbReference type="NCBI Taxonomy" id="272623"/>
    <lineage>
        <taxon>Bacteria</taxon>
        <taxon>Bacillati</taxon>
        <taxon>Bacillota</taxon>
        <taxon>Bacilli</taxon>
        <taxon>Lactobacillales</taxon>
        <taxon>Streptococcaceae</taxon>
        <taxon>Lactococcus</taxon>
    </lineage>
</organism>
<sequence length="166" mass="19761">MGIKYQQNYQVPFYESDAFKKMRISSLLAVALQISGEQSTALGRSDVWVFERYGLFWAVIEYELTIHRLPEFNEKITIETEATSYNKFFCYRNFSFLDENGEVLVEIRSTWVLMDKATRKLTVYWMKLLILMNLKKYQKFHVLINSVKLTNLVMLKKLFILSVFQH</sequence>
<gene>
    <name evidence="4" type="primary">ylfF</name>
    <name evidence="4" type="ORF">L155662</name>
</gene>
<dbReference type="PANTHER" id="PTHR31727">
    <property type="entry name" value="OLEOYL-ACYL CARRIER PROTEIN THIOESTERASE 1, CHLOROPLASTIC"/>
    <property type="match status" value="1"/>
</dbReference>
<evidence type="ECO:0000256" key="2">
    <source>
        <dbReference type="ARBA" id="ARBA00022946"/>
    </source>
</evidence>
<dbReference type="Proteomes" id="UP000002196">
    <property type="component" value="Chromosome"/>
</dbReference>
<dbReference type="SUPFAM" id="SSF54637">
    <property type="entry name" value="Thioesterase/thiol ester dehydrase-isomerase"/>
    <property type="match status" value="1"/>
</dbReference>
<proteinExistence type="inferred from homology"/>
<evidence type="ECO:0000259" key="3">
    <source>
        <dbReference type="Pfam" id="PF01643"/>
    </source>
</evidence>
<dbReference type="PaxDb" id="272623-L155662"/>
<dbReference type="HOGENOM" id="CLU_1600615_0_0_9"/>
<dbReference type="Pfam" id="PF01643">
    <property type="entry name" value="Acyl-ACP_TE"/>
    <property type="match status" value="1"/>
</dbReference>
<keyword evidence="2" id="KW-0809">Transit peptide</keyword>
<dbReference type="EMBL" id="AE005176">
    <property type="protein sequence ID" value="AAK05240.1"/>
    <property type="molecule type" value="Genomic_DNA"/>
</dbReference>
<accession>Q9CGF4</accession>
<dbReference type="eggNOG" id="COG3884">
    <property type="taxonomic scope" value="Bacteria"/>
</dbReference>
<dbReference type="Gene3D" id="3.10.129.10">
    <property type="entry name" value="Hotdog Thioesterase"/>
    <property type="match status" value="1"/>
</dbReference>
<dbReference type="GO" id="GO:0000036">
    <property type="term" value="F:acyl carrier activity"/>
    <property type="evidence" value="ECO:0007669"/>
    <property type="project" value="TreeGrafter"/>
</dbReference>
<dbReference type="AlphaFoldDB" id="Q9CGF4"/>
<comment type="similarity">
    <text evidence="1">Belongs to the acyl-ACP thioesterase family.</text>
</comment>
<evidence type="ECO:0000313" key="4">
    <source>
        <dbReference type="EMBL" id="AAK05240.1"/>
    </source>
</evidence>
<dbReference type="PANTHER" id="PTHR31727:SF6">
    <property type="entry name" value="OLEOYL-ACYL CARRIER PROTEIN THIOESTERASE 1, CHLOROPLASTIC"/>
    <property type="match status" value="1"/>
</dbReference>
<evidence type="ECO:0000313" key="5">
    <source>
        <dbReference type="Proteomes" id="UP000002196"/>
    </source>
</evidence>
<reference evidence="4 5" key="1">
    <citation type="journal article" date="2001" name="Genome Res.">
        <title>The complete genome sequence of the lactic acid bacterium Lactococcus lactis ssp. lactis IL1403.</title>
        <authorList>
            <person name="Bolotin A."/>
            <person name="Wincker P."/>
            <person name="Mauger S."/>
            <person name="Jaillon O."/>
            <person name="Malarme K."/>
            <person name="Weissenbach J."/>
            <person name="Ehrlich S.D."/>
            <person name="Sorokin A."/>
        </authorList>
    </citation>
    <scope>NUCLEOTIDE SEQUENCE [LARGE SCALE GENOMIC DNA]</scope>
    <source>
        <strain evidence="4 5">IL1403</strain>
    </source>
</reference>
<keyword evidence="5" id="KW-1185">Reference proteome</keyword>
<dbReference type="InterPro" id="IPR045023">
    <property type="entry name" value="FATA/B"/>
</dbReference>
<protein>
    <recommendedName>
        <fullName evidence="3">Acyl-ACP thioesterase N-terminal hotdog domain-containing protein</fullName>
    </recommendedName>
</protein>
<dbReference type="KEGG" id="lla:L155662"/>
<dbReference type="EnsemblBacteria" id="AAK05240">
    <property type="protein sequence ID" value="AAK05240"/>
    <property type="gene ID" value="L155662"/>
</dbReference>
<evidence type="ECO:0000256" key="1">
    <source>
        <dbReference type="ARBA" id="ARBA00006500"/>
    </source>
</evidence>
<dbReference type="InterPro" id="IPR029069">
    <property type="entry name" value="HotDog_dom_sf"/>
</dbReference>
<dbReference type="GO" id="GO:0016297">
    <property type="term" value="F:fatty acyl-[ACP] hydrolase activity"/>
    <property type="evidence" value="ECO:0007669"/>
    <property type="project" value="InterPro"/>
</dbReference>
<name>Q9CGF4_LACLA</name>
<dbReference type="InterPro" id="IPR002864">
    <property type="entry name" value="Acyl-ACP_thioesterase_NHD"/>
</dbReference>
<dbReference type="CDD" id="cd00586">
    <property type="entry name" value="4HBT"/>
    <property type="match status" value="1"/>
</dbReference>
<dbReference type="PIR" id="F86767">
    <property type="entry name" value="F86767"/>
</dbReference>